<gene>
    <name evidence="4" type="ORF">PISMIDRAFT_17565</name>
</gene>
<dbReference type="SUPFAM" id="SSF53300">
    <property type="entry name" value="vWA-like"/>
    <property type="match status" value="1"/>
</dbReference>
<feature type="region of interest" description="Disordered" evidence="2">
    <location>
        <begin position="1"/>
        <end position="34"/>
    </location>
</feature>
<dbReference type="STRING" id="765257.A0A0C9YV79"/>
<feature type="compositionally biased region" description="Acidic residues" evidence="2">
    <location>
        <begin position="14"/>
        <end position="33"/>
    </location>
</feature>
<name>A0A0C9YV79_9AGAM</name>
<dbReference type="OrthoDB" id="2608786at2759"/>
<dbReference type="InterPro" id="IPR006896">
    <property type="entry name" value="Sec23/24_trunk_dom"/>
</dbReference>
<reference evidence="4 5" key="1">
    <citation type="submission" date="2014-04" db="EMBL/GenBank/DDBJ databases">
        <authorList>
            <consortium name="DOE Joint Genome Institute"/>
            <person name="Kuo A."/>
            <person name="Kohler A."/>
            <person name="Costa M.D."/>
            <person name="Nagy L.G."/>
            <person name="Floudas D."/>
            <person name="Copeland A."/>
            <person name="Barry K.W."/>
            <person name="Cichocki N."/>
            <person name="Veneault-Fourrey C."/>
            <person name="LaButti K."/>
            <person name="Lindquist E.A."/>
            <person name="Lipzen A."/>
            <person name="Lundell T."/>
            <person name="Morin E."/>
            <person name="Murat C."/>
            <person name="Sun H."/>
            <person name="Tunlid A."/>
            <person name="Henrissat B."/>
            <person name="Grigoriev I.V."/>
            <person name="Hibbett D.S."/>
            <person name="Martin F."/>
            <person name="Nordberg H.P."/>
            <person name="Cantor M.N."/>
            <person name="Hua S.X."/>
        </authorList>
    </citation>
    <scope>NUCLEOTIDE SEQUENCE [LARGE SCALE GENOMIC DNA]</scope>
    <source>
        <strain evidence="4 5">441</strain>
    </source>
</reference>
<dbReference type="GO" id="GO:0006886">
    <property type="term" value="P:intracellular protein transport"/>
    <property type="evidence" value="ECO:0007669"/>
    <property type="project" value="InterPro"/>
</dbReference>
<comment type="similarity">
    <text evidence="1">Belongs to the SEC23/SEC24 family. SEC23 subfamily.</text>
</comment>
<feature type="domain" description="Sec23/Sec24 trunk" evidence="3">
    <location>
        <begin position="101"/>
        <end position="195"/>
    </location>
</feature>
<dbReference type="GO" id="GO:0005789">
    <property type="term" value="C:endoplasmic reticulum membrane"/>
    <property type="evidence" value="ECO:0007669"/>
    <property type="project" value="UniProtKB-SubCell"/>
</dbReference>
<accession>A0A0C9YV79</accession>
<evidence type="ECO:0000259" key="3">
    <source>
        <dbReference type="Pfam" id="PF04811"/>
    </source>
</evidence>
<evidence type="ECO:0000256" key="1">
    <source>
        <dbReference type="RuleBase" id="RU365030"/>
    </source>
</evidence>
<evidence type="ECO:0000313" key="4">
    <source>
        <dbReference type="EMBL" id="KIK14057.1"/>
    </source>
</evidence>
<dbReference type="EMBL" id="KN833958">
    <property type="protein sequence ID" value="KIK14057.1"/>
    <property type="molecule type" value="Genomic_DNA"/>
</dbReference>
<keyword evidence="1" id="KW-0333">Golgi apparatus</keyword>
<dbReference type="HOGENOM" id="CLU_082480_0_0_1"/>
<dbReference type="AlphaFoldDB" id="A0A0C9YV79"/>
<keyword evidence="1" id="KW-0862">Zinc</keyword>
<keyword evidence="5" id="KW-1185">Reference proteome</keyword>
<dbReference type="Pfam" id="PF04811">
    <property type="entry name" value="Sec23_trunk"/>
    <property type="match status" value="1"/>
</dbReference>
<dbReference type="InterPro" id="IPR036465">
    <property type="entry name" value="vWFA_dom_sf"/>
</dbReference>
<keyword evidence="1" id="KW-0653">Protein transport</keyword>
<feature type="compositionally biased region" description="Polar residues" evidence="2">
    <location>
        <begin position="1"/>
        <end position="13"/>
    </location>
</feature>
<keyword evidence="1" id="KW-0813">Transport</keyword>
<keyword evidence="1" id="KW-0479">Metal-binding</keyword>
<dbReference type="GO" id="GO:0090110">
    <property type="term" value="P:COPII-coated vesicle cargo loading"/>
    <property type="evidence" value="ECO:0007669"/>
    <property type="project" value="TreeGrafter"/>
</dbReference>
<proteinExistence type="inferred from homology"/>
<dbReference type="GO" id="GO:0000139">
    <property type="term" value="C:Golgi membrane"/>
    <property type="evidence" value="ECO:0007669"/>
    <property type="project" value="UniProtKB-SubCell"/>
</dbReference>
<keyword evidence="1" id="KW-0256">Endoplasmic reticulum</keyword>
<dbReference type="Gene3D" id="3.40.50.410">
    <property type="entry name" value="von Willebrand factor, type A domain"/>
    <property type="match status" value="1"/>
</dbReference>
<protein>
    <recommendedName>
        <fullName evidence="1">Protein transport protein SEC23</fullName>
    </recommendedName>
</protein>
<dbReference type="GO" id="GO:0046872">
    <property type="term" value="F:metal ion binding"/>
    <property type="evidence" value="ECO:0007669"/>
    <property type="project" value="UniProtKB-KW"/>
</dbReference>
<dbReference type="Proteomes" id="UP000054018">
    <property type="component" value="Unassembled WGS sequence"/>
</dbReference>
<keyword evidence="1" id="KW-0472">Membrane</keyword>
<dbReference type="GO" id="GO:0030127">
    <property type="term" value="C:COPII vesicle coat"/>
    <property type="evidence" value="ECO:0007669"/>
    <property type="project" value="InterPro"/>
</dbReference>
<organism evidence="4 5">
    <name type="scientific">Pisolithus microcarpus 441</name>
    <dbReference type="NCBI Taxonomy" id="765257"/>
    <lineage>
        <taxon>Eukaryota</taxon>
        <taxon>Fungi</taxon>
        <taxon>Dikarya</taxon>
        <taxon>Basidiomycota</taxon>
        <taxon>Agaricomycotina</taxon>
        <taxon>Agaricomycetes</taxon>
        <taxon>Agaricomycetidae</taxon>
        <taxon>Boletales</taxon>
        <taxon>Sclerodermatineae</taxon>
        <taxon>Pisolithaceae</taxon>
        <taxon>Pisolithus</taxon>
    </lineage>
</organism>
<evidence type="ECO:0000256" key="2">
    <source>
        <dbReference type="SAM" id="MobiDB-lite"/>
    </source>
</evidence>
<dbReference type="InterPro" id="IPR037364">
    <property type="entry name" value="Sec23"/>
</dbReference>
<dbReference type="GO" id="GO:0005096">
    <property type="term" value="F:GTPase activator activity"/>
    <property type="evidence" value="ECO:0007669"/>
    <property type="project" value="TreeGrafter"/>
</dbReference>
<sequence length="201" mass="22177">MHTQNVSVQAENVSTEDEGGQVGEEEEEEEHVEGDEAKLVLEVARAQHKICCIKQQLSTARLKEIDGLGNLYRFRAEDAERKLQYADFDLGHTPSCPALVPPIFVFVVDTCLDEEDLKVLHKATTVSLGYIPPYALIRLITLGTMIQVHKPGYAEHSKSYVFHGGKEYASEQIQDMLGLSTPAHAAPHPGLLMPQQALSTA</sequence>
<comment type="subcellular location">
    <subcellularLocation>
        <location evidence="1">Cytoplasm</location>
    </subcellularLocation>
    <subcellularLocation>
        <location evidence="1">Cytoplasmic vesicle</location>
        <location evidence="1">COPII-coated vesicle membrane</location>
        <topology evidence="1">Peripheral membrane protein</topology>
        <orientation evidence="1">Cytoplasmic side</orientation>
    </subcellularLocation>
    <subcellularLocation>
        <location evidence="1">Endoplasmic reticulum membrane</location>
        <topology evidence="1">Peripheral membrane protein</topology>
        <orientation evidence="1">Cytoplasmic side</orientation>
    </subcellularLocation>
    <subcellularLocation>
        <location evidence="1">Golgi apparatus membrane</location>
        <topology evidence="1">Peripheral membrane protein</topology>
        <orientation evidence="1">Cytoplasmic side</orientation>
    </subcellularLocation>
</comment>
<dbReference type="PANTHER" id="PTHR11141:SF0">
    <property type="entry name" value="PROTEIN TRANSPORT PROTEIN SEC23"/>
    <property type="match status" value="1"/>
</dbReference>
<dbReference type="GO" id="GO:0070971">
    <property type="term" value="C:endoplasmic reticulum exit site"/>
    <property type="evidence" value="ECO:0007669"/>
    <property type="project" value="TreeGrafter"/>
</dbReference>
<dbReference type="PANTHER" id="PTHR11141">
    <property type="entry name" value="PROTEIN TRANSPORT PROTEIN SEC23"/>
    <property type="match status" value="1"/>
</dbReference>
<evidence type="ECO:0000313" key="5">
    <source>
        <dbReference type="Proteomes" id="UP000054018"/>
    </source>
</evidence>
<keyword evidence="1" id="KW-0931">ER-Golgi transport</keyword>
<reference evidence="5" key="2">
    <citation type="submission" date="2015-01" db="EMBL/GenBank/DDBJ databases">
        <title>Evolutionary Origins and Diversification of the Mycorrhizal Mutualists.</title>
        <authorList>
            <consortium name="DOE Joint Genome Institute"/>
            <consortium name="Mycorrhizal Genomics Consortium"/>
            <person name="Kohler A."/>
            <person name="Kuo A."/>
            <person name="Nagy L.G."/>
            <person name="Floudas D."/>
            <person name="Copeland A."/>
            <person name="Barry K.W."/>
            <person name="Cichocki N."/>
            <person name="Veneault-Fourrey C."/>
            <person name="LaButti K."/>
            <person name="Lindquist E.A."/>
            <person name="Lipzen A."/>
            <person name="Lundell T."/>
            <person name="Morin E."/>
            <person name="Murat C."/>
            <person name="Riley R."/>
            <person name="Ohm R."/>
            <person name="Sun H."/>
            <person name="Tunlid A."/>
            <person name="Henrissat B."/>
            <person name="Grigoriev I.V."/>
            <person name="Hibbett D.S."/>
            <person name="Martin F."/>
        </authorList>
    </citation>
    <scope>NUCLEOTIDE SEQUENCE [LARGE SCALE GENOMIC DNA]</scope>
    <source>
        <strain evidence="5">441</strain>
    </source>
</reference>
<comment type="function">
    <text evidence="1">Component of the coat protein complex II (COPII) which promotes the formation of transport vesicles from the endoplasmic reticulum (ER). The coat has two main functions, the physical deformation of the endoplasmic reticulum membrane into vesicles and the selection of cargo molecules.</text>
</comment>
<keyword evidence="1" id="KW-0968">Cytoplasmic vesicle</keyword>
<keyword evidence="1" id="KW-0963">Cytoplasm</keyword>